<comment type="caution">
    <text evidence="2">The sequence shown here is derived from an EMBL/GenBank/DDBJ whole genome shotgun (WGS) entry which is preliminary data.</text>
</comment>
<dbReference type="Proteomes" id="UP000616724">
    <property type="component" value="Unassembled WGS sequence"/>
</dbReference>
<evidence type="ECO:0000313" key="3">
    <source>
        <dbReference type="Proteomes" id="UP000616724"/>
    </source>
</evidence>
<feature type="region of interest" description="Disordered" evidence="1">
    <location>
        <begin position="1"/>
        <end position="43"/>
    </location>
</feature>
<evidence type="ECO:0000256" key="1">
    <source>
        <dbReference type="SAM" id="MobiDB-lite"/>
    </source>
</evidence>
<accession>A0A8J3W7R7</accession>
<reference evidence="2 3" key="1">
    <citation type="submission" date="2021-01" db="EMBL/GenBank/DDBJ databases">
        <title>Whole genome shotgun sequence of Planobispora longispora NBRC 13918.</title>
        <authorList>
            <person name="Komaki H."/>
            <person name="Tamura T."/>
        </authorList>
    </citation>
    <scope>NUCLEOTIDE SEQUENCE [LARGE SCALE GENOMIC DNA]</scope>
    <source>
        <strain evidence="2 3">NBRC 13918</strain>
    </source>
</reference>
<organism evidence="2 3">
    <name type="scientific">Planobispora longispora</name>
    <dbReference type="NCBI Taxonomy" id="28887"/>
    <lineage>
        <taxon>Bacteria</taxon>
        <taxon>Bacillati</taxon>
        <taxon>Actinomycetota</taxon>
        <taxon>Actinomycetes</taxon>
        <taxon>Streptosporangiales</taxon>
        <taxon>Streptosporangiaceae</taxon>
        <taxon>Planobispora</taxon>
    </lineage>
</organism>
<evidence type="ECO:0000313" key="2">
    <source>
        <dbReference type="EMBL" id="GIH78903.1"/>
    </source>
</evidence>
<gene>
    <name evidence="2" type="ORF">Plo01_53320</name>
</gene>
<dbReference type="AlphaFoldDB" id="A0A8J3W7R7"/>
<name>A0A8J3W7R7_9ACTN</name>
<protein>
    <submittedName>
        <fullName evidence="2">Uncharacterized protein</fullName>
    </submittedName>
</protein>
<feature type="compositionally biased region" description="Basic and acidic residues" evidence="1">
    <location>
        <begin position="7"/>
        <end position="35"/>
    </location>
</feature>
<sequence length="64" mass="7424">MPALLGFREEGDRREHPRQNDERKDYPGQAREDHALGGPLVRRGRSRLHLGHLEMVTQMKIVPL</sequence>
<keyword evidence="3" id="KW-1185">Reference proteome</keyword>
<dbReference type="EMBL" id="BOOH01000044">
    <property type="protein sequence ID" value="GIH78903.1"/>
    <property type="molecule type" value="Genomic_DNA"/>
</dbReference>
<proteinExistence type="predicted"/>